<evidence type="ECO:0000313" key="7">
    <source>
        <dbReference type="EMBL" id="MWV43806.1"/>
    </source>
</evidence>
<evidence type="ECO:0000256" key="2">
    <source>
        <dbReference type="ARBA" id="ARBA00007375"/>
    </source>
</evidence>
<reference evidence="7 8" key="1">
    <citation type="submission" date="2019-12" db="EMBL/GenBank/DDBJ databases">
        <title>Paenibacillus sp. nov., an endophytic bacterium isolated from the stem of Dendrobium.</title>
        <authorList>
            <person name="Zhao R."/>
        </authorList>
    </citation>
    <scope>NUCLEOTIDE SEQUENCE [LARGE SCALE GENOMIC DNA]</scope>
    <source>
        <strain evidence="7 8">HJL G12</strain>
    </source>
</reference>
<organism evidence="7 8">
    <name type="scientific">Paenibacillus dendrobii</name>
    <dbReference type="NCBI Taxonomy" id="2691084"/>
    <lineage>
        <taxon>Bacteria</taxon>
        <taxon>Bacillati</taxon>
        <taxon>Bacillota</taxon>
        <taxon>Bacilli</taxon>
        <taxon>Bacillales</taxon>
        <taxon>Paenibacillaceae</taxon>
        <taxon>Paenibacillus</taxon>
    </lineage>
</organism>
<feature type="transmembrane region" description="Helical" evidence="6">
    <location>
        <begin position="72"/>
        <end position="90"/>
    </location>
</feature>
<evidence type="ECO:0000256" key="3">
    <source>
        <dbReference type="ARBA" id="ARBA00022692"/>
    </source>
</evidence>
<accession>A0A7X3LFL7</accession>
<dbReference type="Proteomes" id="UP000460318">
    <property type="component" value="Unassembled WGS sequence"/>
</dbReference>
<keyword evidence="8" id="KW-1185">Reference proteome</keyword>
<evidence type="ECO:0000256" key="1">
    <source>
        <dbReference type="ARBA" id="ARBA00004141"/>
    </source>
</evidence>
<sequence>MLKRLLPAAILIMGLLYIFLLHSLLFKLIPMGLILIYAYLRVPAAKKRYALLTLSGLFFCMLGDGLLHWFLIGLSAFLIGHLFYLSAFAARWRFSRIRFLSIVPITVFAGFMGWRLLQGLQNGGNEGMAFPVILYLIVISLMGFFAIMSGSLPAICGALLFIASDSILSWNMFISGIEYSGVWIMTTYYAAQFLIASSIGYQSALLPGVKSGNS</sequence>
<dbReference type="RefSeq" id="WP_160497275.1">
    <property type="nucleotide sequence ID" value="NZ_WUBI01000001.1"/>
</dbReference>
<dbReference type="PANTHER" id="PTHR31885">
    <property type="entry name" value="GH04784P"/>
    <property type="match status" value="1"/>
</dbReference>
<comment type="caution">
    <text evidence="7">The sequence shown here is derived from an EMBL/GenBank/DDBJ whole genome shotgun (WGS) entry which is preliminary data.</text>
</comment>
<protein>
    <submittedName>
        <fullName evidence="7">Lysoplasmalogenase</fullName>
    </submittedName>
</protein>
<feature type="transmembrane region" description="Helical" evidence="6">
    <location>
        <begin position="128"/>
        <end position="147"/>
    </location>
</feature>
<feature type="transmembrane region" description="Helical" evidence="6">
    <location>
        <begin position="97"/>
        <end position="116"/>
    </location>
</feature>
<evidence type="ECO:0000256" key="5">
    <source>
        <dbReference type="ARBA" id="ARBA00023136"/>
    </source>
</evidence>
<comment type="similarity">
    <text evidence="2">Belongs to the TMEM86 family.</text>
</comment>
<feature type="transmembrane region" description="Helical" evidence="6">
    <location>
        <begin position="180"/>
        <end position="201"/>
    </location>
</feature>
<dbReference type="AlphaFoldDB" id="A0A7X3LFL7"/>
<keyword evidence="4 6" id="KW-1133">Transmembrane helix</keyword>
<evidence type="ECO:0000256" key="4">
    <source>
        <dbReference type="ARBA" id="ARBA00022989"/>
    </source>
</evidence>
<gene>
    <name evidence="7" type="ORF">GRF59_09175</name>
</gene>
<name>A0A7X3LFL7_9BACL</name>
<dbReference type="Pfam" id="PF07947">
    <property type="entry name" value="YhhN"/>
    <property type="match status" value="1"/>
</dbReference>
<proteinExistence type="inferred from homology"/>
<evidence type="ECO:0000256" key="6">
    <source>
        <dbReference type="SAM" id="Phobius"/>
    </source>
</evidence>
<dbReference type="PANTHER" id="PTHR31885:SF6">
    <property type="entry name" value="GH04784P"/>
    <property type="match status" value="1"/>
</dbReference>
<feature type="transmembrane region" description="Helical" evidence="6">
    <location>
        <begin position="49"/>
        <end position="66"/>
    </location>
</feature>
<dbReference type="InterPro" id="IPR012506">
    <property type="entry name" value="TMEM86B-like"/>
</dbReference>
<evidence type="ECO:0000313" key="8">
    <source>
        <dbReference type="Proteomes" id="UP000460318"/>
    </source>
</evidence>
<dbReference type="EMBL" id="WUBI01000001">
    <property type="protein sequence ID" value="MWV43806.1"/>
    <property type="molecule type" value="Genomic_DNA"/>
</dbReference>
<keyword evidence="3 6" id="KW-0812">Transmembrane</keyword>
<comment type="subcellular location">
    <subcellularLocation>
        <location evidence="1">Membrane</location>
        <topology evidence="1">Multi-pass membrane protein</topology>
    </subcellularLocation>
</comment>
<dbReference type="GO" id="GO:0016787">
    <property type="term" value="F:hydrolase activity"/>
    <property type="evidence" value="ECO:0007669"/>
    <property type="project" value="TreeGrafter"/>
</dbReference>
<feature type="transmembrane region" description="Helical" evidence="6">
    <location>
        <begin position="154"/>
        <end position="174"/>
    </location>
</feature>
<keyword evidence="5 6" id="KW-0472">Membrane</keyword>
<dbReference type="GO" id="GO:0016020">
    <property type="term" value="C:membrane"/>
    <property type="evidence" value="ECO:0007669"/>
    <property type="project" value="UniProtKB-SubCell"/>
</dbReference>
<feature type="transmembrane region" description="Helical" evidence="6">
    <location>
        <begin position="6"/>
        <end position="37"/>
    </location>
</feature>